<dbReference type="CDD" id="cd00401">
    <property type="entry name" value="SAHH"/>
    <property type="match status" value="1"/>
</dbReference>
<dbReference type="Proteomes" id="UP000294299">
    <property type="component" value="Chromosome NFRAN"/>
</dbReference>
<dbReference type="InterPro" id="IPR015878">
    <property type="entry name" value="Ado_hCys_hydrolase_NAD-bd"/>
</dbReference>
<dbReference type="EC" id="3.13.2.1" evidence="5"/>
<dbReference type="Pfam" id="PF00670">
    <property type="entry name" value="AdoHcyase_NAD"/>
    <property type="match status" value="1"/>
</dbReference>
<evidence type="ECO:0000256" key="4">
    <source>
        <dbReference type="ARBA" id="ARBA00023027"/>
    </source>
</evidence>
<dbReference type="FunFam" id="3.40.50.720:FF:000004">
    <property type="entry name" value="Adenosylhomocysteinase"/>
    <property type="match status" value="1"/>
</dbReference>
<feature type="binding site" evidence="7">
    <location>
        <position position="242"/>
    </location>
    <ligand>
        <name>NAD(+)</name>
        <dbReference type="ChEBI" id="CHEBI:57540"/>
    </ligand>
</feature>
<proteinExistence type="inferred from homology"/>
<evidence type="ECO:0000256" key="6">
    <source>
        <dbReference type="PIRSR" id="PIRSR001109-1"/>
    </source>
</evidence>
<comment type="similarity">
    <text evidence="1 5 8">Belongs to the adenosylhomocysteinase family.</text>
</comment>
<comment type="caution">
    <text evidence="5">Lacks conserved residue(s) required for the propagation of feature annotation.</text>
</comment>
<evidence type="ECO:0000256" key="7">
    <source>
        <dbReference type="PIRSR" id="PIRSR001109-2"/>
    </source>
</evidence>
<dbReference type="PANTHER" id="PTHR23420:SF0">
    <property type="entry name" value="ADENOSYLHOMOCYSTEINASE"/>
    <property type="match status" value="1"/>
</dbReference>
<dbReference type="GO" id="GO:0071269">
    <property type="term" value="P:L-homocysteine biosynthetic process"/>
    <property type="evidence" value="ECO:0007669"/>
    <property type="project" value="UniProtKB-UniRule"/>
</dbReference>
<dbReference type="NCBIfam" id="NF004005">
    <property type="entry name" value="PRK05476.2-3"/>
    <property type="match status" value="1"/>
</dbReference>
<dbReference type="Gene3D" id="3.40.50.720">
    <property type="entry name" value="NAD(P)-binding Rossmann-like Domain"/>
    <property type="match status" value="1"/>
</dbReference>
<dbReference type="PIRSF" id="PIRSF001109">
    <property type="entry name" value="Ad_hcy_hydrolase"/>
    <property type="match status" value="1"/>
</dbReference>
<dbReference type="AlphaFoldDB" id="A0A484IC39"/>
<evidence type="ECO:0000256" key="8">
    <source>
        <dbReference type="RuleBase" id="RU004166"/>
    </source>
</evidence>
<evidence type="ECO:0000256" key="3">
    <source>
        <dbReference type="ARBA" id="ARBA00022801"/>
    </source>
</evidence>
<dbReference type="NCBIfam" id="TIGR00936">
    <property type="entry name" value="ahcY"/>
    <property type="match status" value="1"/>
</dbReference>
<dbReference type="EMBL" id="LR216287">
    <property type="protein sequence ID" value="VFJ15324.1"/>
    <property type="molecule type" value="Genomic_DNA"/>
</dbReference>
<dbReference type="SMART" id="SM00997">
    <property type="entry name" value="AdoHcyase_NAD"/>
    <property type="match status" value="1"/>
</dbReference>
<comment type="catalytic activity">
    <reaction evidence="5">
        <text>S-adenosyl-L-homocysteine + H2O = L-homocysteine + adenosine</text>
        <dbReference type="Rhea" id="RHEA:21708"/>
        <dbReference type="ChEBI" id="CHEBI:15377"/>
        <dbReference type="ChEBI" id="CHEBI:16335"/>
        <dbReference type="ChEBI" id="CHEBI:57856"/>
        <dbReference type="ChEBI" id="CHEBI:58199"/>
        <dbReference type="EC" id="3.13.2.1"/>
    </reaction>
</comment>
<name>A0A484IC39_9ARCH</name>
<feature type="binding site" evidence="5 7">
    <location>
        <begin position="293"/>
        <end position="295"/>
    </location>
    <ligand>
        <name>NAD(+)</name>
        <dbReference type="ChEBI" id="CHEBI:57540"/>
    </ligand>
</feature>
<feature type="binding site" evidence="5">
    <location>
        <begin position="214"/>
        <end position="219"/>
    </location>
    <ligand>
        <name>NAD(+)</name>
        <dbReference type="ChEBI" id="CHEBI:57540"/>
    </ligand>
</feature>
<feature type="binding site" evidence="5">
    <location>
        <position position="185"/>
    </location>
    <ligand>
        <name>NAD(+)</name>
        <dbReference type="ChEBI" id="CHEBI:57540"/>
    </ligand>
</feature>
<dbReference type="Pfam" id="PF05221">
    <property type="entry name" value="AdoHcyase"/>
    <property type="match status" value="2"/>
</dbReference>
<feature type="binding site" evidence="5 6">
    <location>
        <position position="184"/>
    </location>
    <ligand>
        <name>substrate</name>
    </ligand>
</feature>
<feature type="binding site" evidence="5 7">
    <location>
        <begin position="151"/>
        <end position="153"/>
    </location>
    <ligand>
        <name>NAD(+)</name>
        <dbReference type="ChEBI" id="CHEBI:57540"/>
    </ligand>
</feature>
<dbReference type="GeneID" id="39422107"/>
<dbReference type="SUPFAM" id="SSF52283">
    <property type="entry name" value="Formate/glycerate dehydrogenase catalytic domain-like"/>
    <property type="match status" value="1"/>
</dbReference>
<feature type="binding site" evidence="5 6">
    <location>
        <position position="125"/>
    </location>
    <ligand>
        <name>substrate</name>
    </ligand>
</feature>
<feature type="binding site" evidence="5 7">
    <location>
        <position position="340"/>
    </location>
    <ligand>
        <name>NAD(+)</name>
        <dbReference type="ChEBI" id="CHEBI:57540"/>
    </ligand>
</feature>
<feature type="domain" description="S-adenosyl-L-homocysteine hydrolase NAD binding" evidence="9">
    <location>
        <begin position="185"/>
        <end position="346"/>
    </location>
</feature>
<keyword evidence="5" id="KW-0963">Cytoplasm</keyword>
<feature type="binding site" evidence="5 6">
    <location>
        <position position="180"/>
    </location>
    <ligand>
        <name>substrate</name>
    </ligand>
</feature>
<dbReference type="GO" id="GO:0033353">
    <property type="term" value="P:S-adenosylmethionine cycle"/>
    <property type="evidence" value="ECO:0007669"/>
    <property type="project" value="TreeGrafter"/>
</dbReference>
<evidence type="ECO:0000256" key="2">
    <source>
        <dbReference type="ARBA" id="ARBA00022563"/>
    </source>
</evidence>
<dbReference type="GO" id="GO:0006730">
    <property type="term" value="P:one-carbon metabolic process"/>
    <property type="evidence" value="ECO:0007669"/>
    <property type="project" value="UniProtKB-UniRule"/>
</dbReference>
<keyword evidence="4 5" id="KW-0520">NAD</keyword>
<feature type="binding site" evidence="5 6">
    <location>
        <position position="53"/>
    </location>
    <ligand>
        <name>substrate</name>
    </ligand>
</feature>
<dbReference type="RefSeq" id="WP_134485283.1">
    <property type="nucleotide sequence ID" value="NZ_LR216287.1"/>
</dbReference>
<sequence length="418" mass="45645">MEYRIKDISLSDKGKKKIEWAESHMPVLLSLKKKYEESKPLKGLVVGGCLHVTKETAVLTKTLAAAGATVAWSGCNPLSTNDDIAASLVKDEGLSVFASRGVTNKEYYDDIYSVLKFNPDITIDDGADLTIEFHKNLDKYGKNIIGGTEETTTGVLRLKALETNSKLGYPIIAVNDAETKHDFDNVYGTGQSALDGIIRATNVLLSGKTVVVAGYGHVGKGIASRARGLGASVIVTEVDPINALKARMDGYTVKPMEEAASSGDIFITSTGCKDVIARKHVEKMKNGVLLANAGHFNVEISIDDIKELSYESKKINENVEQFLLKNNNKINLIGEGRLVNLVAAEGHPSEVMDMSFANQFLSVLYLLKNKGTLENKIYKIDREQDIMIARLKLESMGISIDKLSENQSKYLNEYGEGT</sequence>
<feature type="binding site" evidence="7">
    <location>
        <begin position="216"/>
        <end position="221"/>
    </location>
    <ligand>
        <name>NAD(+)</name>
        <dbReference type="ChEBI" id="CHEBI:57540"/>
    </ligand>
</feature>
<evidence type="ECO:0000256" key="1">
    <source>
        <dbReference type="ARBA" id="ARBA00007122"/>
    </source>
</evidence>
<dbReference type="InterPro" id="IPR042172">
    <property type="entry name" value="Adenosylhomocyst_ase-like_sf"/>
</dbReference>
<dbReference type="SMART" id="SM00996">
    <property type="entry name" value="AdoHcyase"/>
    <property type="match status" value="1"/>
</dbReference>
<evidence type="ECO:0000259" key="9">
    <source>
        <dbReference type="SMART" id="SM00997"/>
    </source>
</evidence>
<gene>
    <name evidence="5 10" type="primary">ahcY</name>
    <name evidence="10" type="ORF">NFRAN_3001</name>
</gene>
<keyword evidence="11" id="KW-1185">Reference proteome</keyword>
<dbReference type="UniPathway" id="UPA00314">
    <property type="reaction ID" value="UER00076"/>
</dbReference>
<dbReference type="InterPro" id="IPR000043">
    <property type="entry name" value="Adenosylhomocysteinase-like"/>
</dbReference>
<feature type="binding site" evidence="5 6">
    <location>
        <position position="150"/>
    </location>
    <ligand>
        <name>substrate</name>
    </ligand>
</feature>
<dbReference type="InterPro" id="IPR020082">
    <property type="entry name" value="S-Ado-L-homoCys_hydrolase_CS"/>
</dbReference>
<comment type="subcellular location">
    <subcellularLocation>
        <location evidence="5">Cytoplasm</location>
    </subcellularLocation>
</comment>
<dbReference type="HAMAP" id="MF_00563">
    <property type="entry name" value="AdoHcyase"/>
    <property type="match status" value="1"/>
</dbReference>
<comment type="function">
    <text evidence="5">May play a key role in the regulation of the intracellular concentration of adenosylhomocysteine.</text>
</comment>
<dbReference type="SUPFAM" id="SSF51735">
    <property type="entry name" value="NAD(P)-binding Rossmann-fold domains"/>
    <property type="match status" value="1"/>
</dbReference>
<dbReference type="InterPro" id="IPR036291">
    <property type="entry name" value="NAD(P)-bd_dom_sf"/>
</dbReference>
<comment type="pathway">
    <text evidence="5">Amino-acid biosynthesis; L-homocysteine biosynthesis; L-homocysteine from S-adenosyl-L-homocysteine: step 1/1.</text>
</comment>
<comment type="cofactor">
    <cofactor evidence="5 7">
        <name>NAD(+)</name>
        <dbReference type="ChEBI" id="CHEBI:57540"/>
    </cofactor>
    <text evidence="5 7">Binds 1 NAD(+) per subunit.</text>
</comment>
<dbReference type="PROSITE" id="PS00739">
    <property type="entry name" value="ADOHCYASE_2"/>
    <property type="match status" value="1"/>
</dbReference>
<keyword evidence="3 5" id="KW-0378">Hydrolase</keyword>
<dbReference type="KEGG" id="nfn:NFRAN_3001"/>
<feature type="binding site" evidence="5 7">
    <location>
        <position position="237"/>
    </location>
    <ligand>
        <name>NAD(+)</name>
        <dbReference type="ChEBI" id="CHEBI:57540"/>
    </ligand>
</feature>
<evidence type="ECO:0000313" key="10">
    <source>
        <dbReference type="EMBL" id="VFJ15324.1"/>
    </source>
</evidence>
<dbReference type="GO" id="GO:0004013">
    <property type="term" value="F:adenosylhomocysteinase activity"/>
    <property type="evidence" value="ECO:0007669"/>
    <property type="project" value="UniProtKB-UniRule"/>
</dbReference>
<accession>A0A484IC39</accession>
<keyword evidence="2 5" id="KW-0554">One-carbon metabolism</keyword>
<evidence type="ECO:0000256" key="5">
    <source>
        <dbReference type="HAMAP-Rule" id="MF_00563"/>
    </source>
</evidence>
<dbReference type="GO" id="GO:0005829">
    <property type="term" value="C:cytosol"/>
    <property type="evidence" value="ECO:0007669"/>
    <property type="project" value="TreeGrafter"/>
</dbReference>
<dbReference type="Gene3D" id="3.40.50.1480">
    <property type="entry name" value="Adenosylhomocysteinase-like"/>
    <property type="match status" value="1"/>
</dbReference>
<reference evidence="10 11" key="1">
    <citation type="submission" date="2019-02" db="EMBL/GenBank/DDBJ databases">
        <authorList>
            <person name="Lehtovirta-Morley E L."/>
        </authorList>
    </citation>
    <scope>NUCLEOTIDE SEQUENCE [LARGE SCALE GENOMIC DNA]</scope>
    <source>
        <strain evidence="10">NFRAN1</strain>
    </source>
</reference>
<dbReference type="PANTHER" id="PTHR23420">
    <property type="entry name" value="ADENOSYLHOMOCYSTEINASE"/>
    <property type="match status" value="1"/>
</dbReference>
<feature type="binding site" evidence="7">
    <location>
        <position position="347"/>
    </location>
    <ligand>
        <name>NAD(+)</name>
        <dbReference type="ChEBI" id="CHEBI:57540"/>
    </ligand>
</feature>
<evidence type="ECO:0000313" key="11">
    <source>
        <dbReference type="Proteomes" id="UP000294299"/>
    </source>
</evidence>
<protein>
    <recommendedName>
        <fullName evidence="5">Adenosylhomocysteinase</fullName>
        <ecNumber evidence="5">3.13.2.1</ecNumber>
    </recommendedName>
    <alternativeName>
        <fullName evidence="5">S-adenosyl-L-homocysteine hydrolase</fullName>
        <shortName evidence="5">AdoHcyase</shortName>
    </alternativeName>
</protein>
<dbReference type="OrthoDB" id="8479at2157"/>
<organism evidence="10 11">
    <name type="scientific">Candidatus Nitrosocosmicus franklandianus</name>
    <dbReference type="NCBI Taxonomy" id="1798806"/>
    <lineage>
        <taxon>Archaea</taxon>
        <taxon>Nitrososphaerota</taxon>
        <taxon>Nitrososphaeria</taxon>
        <taxon>Nitrososphaerales</taxon>
        <taxon>Nitrososphaeraceae</taxon>
        <taxon>Candidatus Nitrosocosmicus</taxon>
    </lineage>
</organism>